<evidence type="ECO:0008006" key="4">
    <source>
        <dbReference type="Google" id="ProtNLM"/>
    </source>
</evidence>
<sequence length="472" mass="52203">MRLWQGVAVVALSASSAMAQMQCDRDLLVEMARDVIEKRADLPGLSGRNTGGDAAYLLLRHDAMTAEDIADALAAGRPYTNTEELFLAQRITELGPEGTQMWGADPRDVLISAFWPVQRAILLLDNGETYFDLVQKIQADPARADKFNRTWFYGTNLHALLTDQPVEVLQDIARRAEADGHLVVAASLYALMPEGAYEDFWDRARTTNFRTLRIAGPLMMNSNGSAALVRAIAMSDPDKPAGMDQRLQRQRLFVTMKAGLAEAGTQILGISLNQSGRETEMAYVSERFLAAIQNGDINPQRRPEEAWVFILSAMKEALGTEATENILRAFDQRADHRHYAGRALQVLEMATAAEVAGPWLLEEVADPPEKPASLGQGFDWPRAVSIWSMVRAGGQFQDEPLTDDDLALALEGHVQRSEINAALDLAERMGGLETRLDLARDVMLRQNRLCDRHGIIPGQSILLGGQMLYDFQ</sequence>
<keyword evidence="3" id="KW-1185">Reference proteome</keyword>
<dbReference type="Proteomes" id="UP000051295">
    <property type="component" value="Unassembled WGS sequence"/>
</dbReference>
<evidence type="ECO:0000313" key="3">
    <source>
        <dbReference type="Proteomes" id="UP000051295"/>
    </source>
</evidence>
<reference evidence="2 3" key="1">
    <citation type="submission" date="2015-04" db="EMBL/GenBank/DDBJ databases">
        <title>The draft genome sequence of Roseovarius sp.R12b.</title>
        <authorList>
            <person name="Li G."/>
            <person name="Lai Q."/>
            <person name="Shao Z."/>
            <person name="Yan P."/>
        </authorList>
    </citation>
    <scope>NUCLEOTIDE SEQUENCE [LARGE SCALE GENOMIC DNA]</scope>
    <source>
        <strain evidence="2 3">R12B</strain>
    </source>
</reference>
<dbReference type="PATRIC" id="fig|1641875.4.peg.4430"/>
<proteinExistence type="predicted"/>
<evidence type="ECO:0000313" key="2">
    <source>
        <dbReference type="EMBL" id="KRS12898.1"/>
    </source>
</evidence>
<protein>
    <recommendedName>
        <fullName evidence="4">Lipoprotein</fullName>
    </recommendedName>
</protein>
<dbReference type="RefSeq" id="WP_057792885.1">
    <property type="nucleotide sequence ID" value="NZ_LAXJ01000008.1"/>
</dbReference>
<evidence type="ECO:0000256" key="1">
    <source>
        <dbReference type="SAM" id="SignalP"/>
    </source>
</evidence>
<dbReference type="STRING" id="1641875.XM53_10070"/>
<accession>A0A0T5NVC4</accession>
<organism evidence="2 3">
    <name type="scientific">Roseovarius atlanticus</name>
    <dbReference type="NCBI Taxonomy" id="1641875"/>
    <lineage>
        <taxon>Bacteria</taxon>
        <taxon>Pseudomonadati</taxon>
        <taxon>Pseudomonadota</taxon>
        <taxon>Alphaproteobacteria</taxon>
        <taxon>Rhodobacterales</taxon>
        <taxon>Roseobacteraceae</taxon>
        <taxon>Roseovarius</taxon>
    </lineage>
</organism>
<dbReference type="EMBL" id="LAXJ01000008">
    <property type="protein sequence ID" value="KRS12898.1"/>
    <property type="molecule type" value="Genomic_DNA"/>
</dbReference>
<comment type="caution">
    <text evidence="2">The sequence shown here is derived from an EMBL/GenBank/DDBJ whole genome shotgun (WGS) entry which is preliminary data.</text>
</comment>
<dbReference type="AlphaFoldDB" id="A0A0T5NVC4"/>
<keyword evidence="1" id="KW-0732">Signal</keyword>
<gene>
    <name evidence="2" type="ORF">XM53_10070</name>
</gene>
<feature type="signal peptide" evidence="1">
    <location>
        <begin position="1"/>
        <end position="19"/>
    </location>
</feature>
<name>A0A0T5NVC4_9RHOB</name>
<feature type="chain" id="PRO_5006663949" description="Lipoprotein" evidence="1">
    <location>
        <begin position="20"/>
        <end position="472"/>
    </location>
</feature>
<dbReference type="OrthoDB" id="8063471at2"/>